<dbReference type="Pfam" id="PF14200">
    <property type="entry name" value="RicinB_lectin_2"/>
    <property type="match status" value="1"/>
</dbReference>
<dbReference type="InterPro" id="IPR000772">
    <property type="entry name" value="Ricin_B_lectin"/>
</dbReference>
<sequence>MIRDGTYTIASALPSNPVLDIDGATTPFDSPIAGIVGFKNQTANNQNQQWKVTALSPGVYSLQSVIGPFWIAAPDDGSVAQVDTSRYDPVVNLITRWRISEAGGGNYTIESEKFPGRVIDLEYANNADNTRAILYQNGLQPNQLWQFIPVAI</sequence>
<proteinExistence type="predicted"/>
<organism evidence="2 3">
    <name type="scientific">Trichoderma asperellum (strain ATCC 204424 / CBS 433.97 / NBRC 101777)</name>
    <dbReference type="NCBI Taxonomy" id="1042311"/>
    <lineage>
        <taxon>Eukaryota</taxon>
        <taxon>Fungi</taxon>
        <taxon>Dikarya</taxon>
        <taxon>Ascomycota</taxon>
        <taxon>Pezizomycotina</taxon>
        <taxon>Sordariomycetes</taxon>
        <taxon>Hypocreomycetidae</taxon>
        <taxon>Hypocreales</taxon>
        <taxon>Hypocreaceae</taxon>
        <taxon>Trichoderma</taxon>
    </lineage>
</organism>
<evidence type="ECO:0000313" key="2">
    <source>
        <dbReference type="EMBL" id="PTB35376.1"/>
    </source>
</evidence>
<dbReference type="Proteomes" id="UP000240493">
    <property type="component" value="Unassembled WGS sequence"/>
</dbReference>
<gene>
    <name evidence="2" type="ORF">M441DRAFT_153488</name>
</gene>
<evidence type="ECO:0000313" key="3">
    <source>
        <dbReference type="Proteomes" id="UP000240493"/>
    </source>
</evidence>
<dbReference type="OrthoDB" id="4880086at2759"/>
<dbReference type="Gene3D" id="2.80.10.50">
    <property type="match status" value="1"/>
</dbReference>
<dbReference type="InterPro" id="IPR035992">
    <property type="entry name" value="Ricin_B-like_lectins"/>
</dbReference>
<evidence type="ECO:0000259" key="1">
    <source>
        <dbReference type="Pfam" id="PF14200"/>
    </source>
</evidence>
<dbReference type="EMBL" id="KZ679276">
    <property type="protein sequence ID" value="PTB35376.1"/>
    <property type="molecule type" value="Genomic_DNA"/>
</dbReference>
<keyword evidence="3" id="KW-1185">Reference proteome</keyword>
<feature type="domain" description="Ricin B lectin" evidence="1">
    <location>
        <begin position="47"/>
        <end position="135"/>
    </location>
</feature>
<name>A0A2T3YS93_TRIA4</name>
<dbReference type="CDD" id="cd00161">
    <property type="entry name" value="beta-trefoil_Ricin-like"/>
    <property type="match status" value="1"/>
</dbReference>
<dbReference type="PROSITE" id="PS50231">
    <property type="entry name" value="RICIN_B_LECTIN"/>
    <property type="match status" value="1"/>
</dbReference>
<accession>A0A2T3YS93</accession>
<reference evidence="2 3" key="1">
    <citation type="submission" date="2016-07" db="EMBL/GenBank/DDBJ databases">
        <title>Multiple horizontal gene transfer events from other fungi enriched the ability of initially mycotrophic Trichoderma (Ascomycota) to feed on dead plant biomass.</title>
        <authorList>
            <consortium name="DOE Joint Genome Institute"/>
            <person name="Aerts A."/>
            <person name="Atanasova L."/>
            <person name="Chenthamara K."/>
            <person name="Zhang J."/>
            <person name="Grujic M."/>
            <person name="Henrissat B."/>
            <person name="Kuo A."/>
            <person name="Salamov A."/>
            <person name="Lipzen A."/>
            <person name="Labutti K."/>
            <person name="Barry K."/>
            <person name="Miao Y."/>
            <person name="Rahimi M.J."/>
            <person name="Shen Q."/>
            <person name="Grigoriev I.V."/>
            <person name="Kubicek C.P."/>
            <person name="Druzhinina I.S."/>
        </authorList>
    </citation>
    <scope>NUCLEOTIDE SEQUENCE [LARGE SCALE GENOMIC DNA]</scope>
    <source>
        <strain evidence="2 3">CBS 433.97</strain>
    </source>
</reference>
<dbReference type="AlphaFoldDB" id="A0A2T3YS93"/>
<dbReference type="SUPFAM" id="SSF50370">
    <property type="entry name" value="Ricin B-like lectins"/>
    <property type="match status" value="1"/>
</dbReference>
<protein>
    <submittedName>
        <fullName evidence="2">Carbohydrate-binding module family 13 protein</fullName>
    </submittedName>
</protein>